<proteinExistence type="predicted"/>
<gene>
    <name evidence="2" type="ORF">PROVRUST_05259</name>
</gene>
<comment type="caution">
    <text evidence="2">The sequence shown here is derived from an EMBL/GenBank/DDBJ whole genome shotgun (WGS) entry which is preliminary data.</text>
</comment>
<protein>
    <submittedName>
        <fullName evidence="2">Uncharacterized protein</fullName>
    </submittedName>
</protein>
<sequence>MLRDKMKKYLLGISISINMILLAALIIALVMFFDLKAKIDTVVQQVQDGDYVTLATENLIPESLQNLSKIDISEKPCDYFYQNVEVFIEYLKDNPDIAGAEIYANQIDTLKRKIEKTPSVFQNTACEKGISALNFMIDTISPTEK</sequence>
<keyword evidence="1" id="KW-0812">Transmembrane</keyword>
<dbReference type="HOGENOM" id="CLU_150650_0_0_6"/>
<evidence type="ECO:0000256" key="1">
    <source>
        <dbReference type="SAM" id="Phobius"/>
    </source>
</evidence>
<evidence type="ECO:0000313" key="2">
    <source>
        <dbReference type="EMBL" id="EFB73981.1"/>
    </source>
</evidence>
<dbReference type="eggNOG" id="ENOG5031J09">
    <property type="taxonomic scope" value="Bacteria"/>
</dbReference>
<feature type="transmembrane region" description="Helical" evidence="1">
    <location>
        <begin position="9"/>
        <end position="33"/>
    </location>
</feature>
<dbReference type="AlphaFoldDB" id="D1NYD3"/>
<dbReference type="Proteomes" id="UP000005512">
    <property type="component" value="Unassembled WGS sequence"/>
</dbReference>
<keyword evidence="1" id="KW-1133">Transmembrane helix</keyword>
<organism evidence="2 3">
    <name type="scientific">Providencia rustigianii DSM 4541</name>
    <dbReference type="NCBI Taxonomy" id="500637"/>
    <lineage>
        <taxon>Bacteria</taxon>
        <taxon>Pseudomonadati</taxon>
        <taxon>Pseudomonadota</taxon>
        <taxon>Gammaproteobacteria</taxon>
        <taxon>Enterobacterales</taxon>
        <taxon>Morganellaceae</taxon>
        <taxon>Providencia</taxon>
    </lineage>
</organism>
<accession>D1NYD3</accession>
<keyword evidence="1" id="KW-0472">Membrane</keyword>
<name>D1NYD3_9GAMM</name>
<reference evidence="2" key="1">
    <citation type="submission" date="2009-12" db="EMBL/GenBank/DDBJ databases">
        <authorList>
            <person name="Weinstock G."/>
            <person name="Sodergren E."/>
            <person name="Clifton S."/>
            <person name="Fulton L."/>
            <person name="Fulton B."/>
            <person name="Courtney L."/>
            <person name="Fronick C."/>
            <person name="Harrison M."/>
            <person name="Strong C."/>
            <person name="Farmer C."/>
            <person name="Delahaunty K."/>
            <person name="Markovic C."/>
            <person name="Hall O."/>
            <person name="Minx P."/>
            <person name="Tomlinson C."/>
            <person name="Mitreva M."/>
            <person name="Nelson J."/>
            <person name="Hou S."/>
            <person name="Wollam A."/>
            <person name="Pepin K.H."/>
            <person name="Johnson M."/>
            <person name="Bhonagiri V."/>
            <person name="Nash W.E."/>
            <person name="Warren W."/>
            <person name="Chinwalla A."/>
            <person name="Mardis E.R."/>
            <person name="Wilson R.K."/>
        </authorList>
    </citation>
    <scope>NUCLEOTIDE SEQUENCE [LARGE SCALE GENOMIC DNA]</scope>
    <source>
        <strain evidence="2">DSM 4541</strain>
    </source>
</reference>
<dbReference type="EMBL" id="ABXV02000011">
    <property type="protein sequence ID" value="EFB73981.1"/>
    <property type="molecule type" value="Genomic_DNA"/>
</dbReference>
<keyword evidence="3" id="KW-1185">Reference proteome</keyword>
<evidence type="ECO:0000313" key="3">
    <source>
        <dbReference type="Proteomes" id="UP000005512"/>
    </source>
</evidence>